<gene>
    <name evidence="2" type="ORF">CMC5_070340</name>
</gene>
<feature type="compositionally biased region" description="Basic and acidic residues" evidence="1">
    <location>
        <begin position="137"/>
        <end position="148"/>
    </location>
</feature>
<evidence type="ECO:0000256" key="1">
    <source>
        <dbReference type="SAM" id="MobiDB-lite"/>
    </source>
</evidence>
<accession>A0A0K1EQ75</accession>
<dbReference type="Proteomes" id="UP000067626">
    <property type="component" value="Chromosome"/>
</dbReference>
<sequence length="326" mass="35659">MSPRFFFLSYPPLLLFVALQGAFLLSLGRARAALPSDDAGSPATLQNEERQVAMDTPVHRHGSLAVGLQASGSWLDGGGRSLELMLVASVPLARFGGRSASPVWRGASIAERVPTASPSGARRRRQGHASTATLEGLQRDDGAEHEHAVTTTSFRPPLVTPQLARATVEAALRRARLSDVEGPLDALGARARAAALLPELRLRVARELAEEQRFAPTASDPERMTARGGASFWLEARAMWRLDRVVFSDDEVALERLRRERAESQRKLIERVLDLLFTWQRARTRVASSLGTSPEHLDATLAAIEAEAALDVLTDGWFSRQRTHEP</sequence>
<organism evidence="2 3">
    <name type="scientific">Chondromyces crocatus</name>
    <dbReference type="NCBI Taxonomy" id="52"/>
    <lineage>
        <taxon>Bacteria</taxon>
        <taxon>Pseudomonadati</taxon>
        <taxon>Myxococcota</taxon>
        <taxon>Polyangia</taxon>
        <taxon>Polyangiales</taxon>
        <taxon>Polyangiaceae</taxon>
        <taxon>Chondromyces</taxon>
    </lineage>
</organism>
<keyword evidence="3" id="KW-1185">Reference proteome</keyword>
<evidence type="ECO:0000313" key="2">
    <source>
        <dbReference type="EMBL" id="AKT42807.1"/>
    </source>
</evidence>
<dbReference type="RefSeq" id="WP_050434375.1">
    <property type="nucleotide sequence ID" value="NZ_CP012159.1"/>
</dbReference>
<dbReference type="EMBL" id="CP012159">
    <property type="protein sequence ID" value="AKT42807.1"/>
    <property type="molecule type" value="Genomic_DNA"/>
</dbReference>
<dbReference type="OrthoDB" id="5526723at2"/>
<name>A0A0K1EQ75_CHOCO</name>
<proteinExistence type="predicted"/>
<dbReference type="AlphaFoldDB" id="A0A0K1EQ75"/>
<dbReference type="STRING" id="52.CMC5_070340"/>
<feature type="region of interest" description="Disordered" evidence="1">
    <location>
        <begin position="114"/>
        <end position="156"/>
    </location>
</feature>
<dbReference type="KEGG" id="ccro:CMC5_070340"/>
<protein>
    <submittedName>
        <fullName evidence="2">Uncharacterized protein</fullName>
    </submittedName>
</protein>
<evidence type="ECO:0000313" key="3">
    <source>
        <dbReference type="Proteomes" id="UP000067626"/>
    </source>
</evidence>
<reference evidence="2 3" key="1">
    <citation type="submission" date="2015-07" db="EMBL/GenBank/DDBJ databases">
        <title>Genome analysis of myxobacterium Chondromyces crocatus Cm c5 reveals a high potential for natural compound synthesis and the genetic basis for the loss of fruiting body formation.</title>
        <authorList>
            <person name="Zaburannyi N."/>
            <person name="Bunk B."/>
            <person name="Maier J."/>
            <person name="Overmann J."/>
            <person name="Mueller R."/>
        </authorList>
    </citation>
    <scope>NUCLEOTIDE SEQUENCE [LARGE SCALE GENOMIC DNA]</scope>
    <source>
        <strain evidence="2 3">Cm c5</strain>
    </source>
</reference>